<dbReference type="Gene3D" id="3.60.15.10">
    <property type="entry name" value="Ribonuclease Z/Hydroxyacylglutathione hydrolase-like"/>
    <property type="match status" value="1"/>
</dbReference>
<dbReference type="SMART" id="SM00849">
    <property type="entry name" value="Lactamase_B"/>
    <property type="match status" value="1"/>
</dbReference>
<feature type="domain" description="Metallo-beta-lactamase" evidence="1">
    <location>
        <begin position="28"/>
        <end position="232"/>
    </location>
</feature>
<accession>Q8ESV7</accession>
<name>Q8ESV7_OCEIH</name>
<dbReference type="Pfam" id="PF00753">
    <property type="entry name" value="Lactamase_B"/>
    <property type="match status" value="1"/>
</dbReference>
<dbReference type="PANTHER" id="PTHR42951:SF22">
    <property type="entry name" value="METALLO BETA-LACTAMASE SUPERFAMILY LIPOPROTEIN"/>
    <property type="match status" value="1"/>
</dbReference>
<dbReference type="PANTHER" id="PTHR42951">
    <property type="entry name" value="METALLO-BETA-LACTAMASE DOMAIN-CONTAINING"/>
    <property type="match status" value="1"/>
</dbReference>
<dbReference type="Proteomes" id="UP000000822">
    <property type="component" value="Chromosome"/>
</dbReference>
<dbReference type="SUPFAM" id="SSF56281">
    <property type="entry name" value="Metallo-hydrolase/oxidoreductase"/>
    <property type="match status" value="1"/>
</dbReference>
<dbReference type="HOGENOM" id="CLU_061385_1_0_9"/>
<evidence type="ECO:0000313" key="3">
    <source>
        <dbReference type="Proteomes" id="UP000000822"/>
    </source>
</evidence>
<dbReference type="InterPro" id="IPR001279">
    <property type="entry name" value="Metallo-B-lactamas"/>
</dbReference>
<dbReference type="CDD" id="cd07726">
    <property type="entry name" value="ST1585-like_MBL-fold"/>
    <property type="match status" value="1"/>
</dbReference>
<reference evidence="2 3" key="2">
    <citation type="journal article" date="2002" name="Nucleic Acids Res.">
        <title>Genome sequence of Oceanobacillus iheyensis isolated from the Iheya Ridge and its unexpected adaptive capabilities to extreme environments.</title>
        <authorList>
            <person name="Takami H."/>
            <person name="Takaki Y."/>
            <person name="Uchiyama I."/>
        </authorList>
    </citation>
    <scope>NUCLEOTIDE SEQUENCE [LARGE SCALE GENOMIC DNA]</scope>
    <source>
        <strain evidence="3">DSM 14371 / CIP 107618 / JCM 11309 / KCTC 3954 / HTE831</strain>
    </source>
</reference>
<dbReference type="AlphaFoldDB" id="Q8ESV7"/>
<dbReference type="InterPro" id="IPR050855">
    <property type="entry name" value="NDM-1-like"/>
</dbReference>
<evidence type="ECO:0000259" key="1">
    <source>
        <dbReference type="SMART" id="SM00849"/>
    </source>
</evidence>
<dbReference type="PhylomeDB" id="Q8ESV7"/>
<dbReference type="InterPro" id="IPR037482">
    <property type="entry name" value="ST1585_MBL-fold"/>
</dbReference>
<protein>
    <submittedName>
        <fullName evidence="2">Hypothetical conserved protein</fullName>
    </submittedName>
</protein>
<keyword evidence="3" id="KW-1185">Reference proteome</keyword>
<dbReference type="EMBL" id="BA000028">
    <property type="protein sequence ID" value="BAC12465.1"/>
    <property type="molecule type" value="Genomic_DNA"/>
</dbReference>
<dbReference type="RefSeq" id="WP_011064913.1">
    <property type="nucleotide sequence ID" value="NC_004193.1"/>
</dbReference>
<dbReference type="OrthoDB" id="9761531at2"/>
<evidence type="ECO:0000313" key="2">
    <source>
        <dbReference type="EMBL" id="BAC12465.1"/>
    </source>
</evidence>
<gene>
    <name evidence="2" type="ordered locus">OB0509</name>
</gene>
<sequence>MKRNNKRPISLGNGISLIDGYDLDVESRTGIYVLEEEELTIIETGPSPSVPYIKEGIEGLGHDLTGVKYIILTHIHLDHGGGAGRLLQLCPNATVIVHPKGKRHLIDPKKLAAGARAIYGESFSDLFDPIIPVPEDRIIIKTEGDSLTIGPARKLEFWDTPGHSRHHLGIYDPVSNGMFIGDTAGIRYEQLVPHGIDYFLPSTSPNHFDPVAMRASIERMRKKDLDYIYFGHFGATELVNQTFNQVLFWLDIFVEEGERAVAEEKGYDAIAKGLLEKVQADLQDKGIPDDHKVYTIINLDLQVSALGIIDYLQKQLREK</sequence>
<dbReference type="eggNOG" id="COG0491">
    <property type="taxonomic scope" value="Bacteria"/>
</dbReference>
<proteinExistence type="predicted"/>
<reference evidence="2 3" key="1">
    <citation type="journal article" date="2001" name="FEMS Microbiol. Lett.">
        <title>Oceanobacillus iheyensis gen. nov., sp. nov., a deep-sea extremely halotolerant and alkaliphilic species isolated from a depth of 1050 m on the Iheya Ridge.</title>
        <authorList>
            <person name="Lu J."/>
            <person name="Nogi Y."/>
            <person name="Takami H."/>
        </authorList>
    </citation>
    <scope>NUCLEOTIDE SEQUENCE [LARGE SCALE GENOMIC DNA]</scope>
    <source>
        <strain evidence="3">DSM 14371 / CIP 107618 / JCM 11309 / KCTC 3954 / HTE831</strain>
    </source>
</reference>
<organism evidence="2 3">
    <name type="scientific">Oceanobacillus iheyensis (strain DSM 14371 / CIP 107618 / JCM 11309 / KCTC 3954 / HTE831)</name>
    <dbReference type="NCBI Taxonomy" id="221109"/>
    <lineage>
        <taxon>Bacteria</taxon>
        <taxon>Bacillati</taxon>
        <taxon>Bacillota</taxon>
        <taxon>Bacilli</taxon>
        <taxon>Bacillales</taxon>
        <taxon>Bacillaceae</taxon>
        <taxon>Oceanobacillus</taxon>
    </lineage>
</organism>
<dbReference type="InterPro" id="IPR036866">
    <property type="entry name" value="RibonucZ/Hydroxyglut_hydro"/>
</dbReference>
<dbReference type="STRING" id="221109.gene:10732713"/>
<dbReference type="KEGG" id="oih:OB0509"/>